<feature type="transmembrane region" description="Helical" evidence="11">
    <location>
        <begin position="54"/>
        <end position="79"/>
    </location>
</feature>
<evidence type="ECO:0000256" key="2">
    <source>
        <dbReference type="ARBA" id="ARBA00006897"/>
    </source>
</evidence>
<feature type="transmembrane region" description="Helical" evidence="11">
    <location>
        <begin position="251"/>
        <end position="269"/>
    </location>
</feature>
<evidence type="ECO:0000256" key="10">
    <source>
        <dbReference type="ARBA" id="ARBA00049729"/>
    </source>
</evidence>
<evidence type="ECO:0000256" key="1">
    <source>
        <dbReference type="ARBA" id="ARBA00004477"/>
    </source>
</evidence>
<reference evidence="13" key="2">
    <citation type="submission" date="2020-07" db="EMBL/GenBank/DDBJ databases">
        <authorList>
            <person name="Vera ALvarez R."/>
            <person name="Arias-Moreno D.M."/>
            <person name="Jimenez-Jacinto V."/>
            <person name="Jimenez-Bremont J.F."/>
            <person name="Swaminathan K."/>
            <person name="Moose S.P."/>
            <person name="Guerrero-Gonzalez M.L."/>
            <person name="Marino-Ramirez L."/>
            <person name="Landsman D."/>
            <person name="Rodriguez-Kessler M."/>
            <person name="Delgado-Sanchez P."/>
        </authorList>
    </citation>
    <scope>NUCLEOTIDE SEQUENCE</scope>
    <source>
        <tissue evidence="13">Cladode</tissue>
    </source>
</reference>
<dbReference type="EMBL" id="GISG01137664">
    <property type="protein sequence ID" value="MBA4644283.1"/>
    <property type="molecule type" value="Transcribed_RNA"/>
</dbReference>
<dbReference type="AlphaFoldDB" id="A0A7C9DMV0"/>
<comment type="similarity">
    <text evidence="2">Belongs to the peptidase U48 family.</text>
</comment>
<proteinExistence type="inferred from homology"/>
<feature type="domain" description="CAAX prenyl protease 2/Lysostaphin resistance protein A-like" evidence="12">
    <location>
        <begin position="159"/>
        <end position="264"/>
    </location>
</feature>
<dbReference type="EC" id="3.4.26.1" evidence="10"/>
<sequence length="319" mass="35569">MEMEAEEDMMNTAIVSKSMAVVACTAMTVVYVAILYAPTLILQLPPPTSYKQFMIRRFCCAAVSSLLSLLVSSALLLPIRRWNISNALALYGVRADHVWRTLVLPFSLTSLMYMGSLVKSILLLDLWKEVGSESTAYNYICTAFLKMYGLMISYASNITAWRNLVVAPITEEIVFRACMIPLLLCGGFKSQAVIFICPVFFSLAHLNHLLEFYIRKDCSLLKTSLAVGTQLAYTMVFGSYASFLFLRTGHLVAPLVAHIVCNYMGLPALYSGRKGVLVILAFLAGCGAFLRLLFRLTDPTLFNSNTDNCRCWHGYCSWI</sequence>
<keyword evidence="3" id="KW-0645">Protease</keyword>
<keyword evidence="6" id="KW-0256">Endoplasmic reticulum</keyword>
<dbReference type="PANTHER" id="PTHR13046:SF0">
    <property type="entry name" value="CAAX PRENYL PROTEASE 2"/>
    <property type="match status" value="1"/>
</dbReference>
<evidence type="ECO:0000259" key="12">
    <source>
        <dbReference type="Pfam" id="PF02517"/>
    </source>
</evidence>
<feature type="transmembrane region" description="Helical" evidence="11">
    <location>
        <begin position="20"/>
        <end position="42"/>
    </location>
</feature>
<comment type="subcellular location">
    <subcellularLocation>
        <location evidence="1">Endoplasmic reticulum membrane</location>
        <topology evidence="1">Multi-pass membrane protein</topology>
    </subcellularLocation>
</comment>
<keyword evidence="4 11" id="KW-0812">Transmembrane</keyword>
<dbReference type="GO" id="GO:0005789">
    <property type="term" value="C:endoplasmic reticulum membrane"/>
    <property type="evidence" value="ECO:0007669"/>
    <property type="project" value="UniProtKB-SubCell"/>
</dbReference>
<dbReference type="GO" id="GO:0071586">
    <property type="term" value="P:CAAX-box protein processing"/>
    <property type="evidence" value="ECO:0007669"/>
    <property type="project" value="InterPro"/>
</dbReference>
<evidence type="ECO:0000256" key="7">
    <source>
        <dbReference type="ARBA" id="ARBA00022989"/>
    </source>
</evidence>
<accession>A0A7C9DMV0</accession>
<dbReference type="Pfam" id="PF02517">
    <property type="entry name" value="Rce1-like"/>
    <property type="match status" value="1"/>
</dbReference>
<evidence type="ECO:0000313" key="13">
    <source>
        <dbReference type="EMBL" id="MBA4644283.1"/>
    </source>
</evidence>
<dbReference type="InterPro" id="IPR039731">
    <property type="entry name" value="Rce1"/>
</dbReference>
<comment type="catalytic activity">
    <reaction evidence="9">
        <text>Hydrolyzes the peptide bond -P2-(S-farnesyl or geranylgeranyl)C-P1'-P2'-P3'-COOH where P1' and P2' are amino acids with aliphatic sidechains and P3' is any C-terminal residue.</text>
        <dbReference type="EC" id="3.4.26.1"/>
    </reaction>
</comment>
<evidence type="ECO:0000256" key="4">
    <source>
        <dbReference type="ARBA" id="ARBA00022692"/>
    </source>
</evidence>
<evidence type="ECO:0000256" key="9">
    <source>
        <dbReference type="ARBA" id="ARBA00047280"/>
    </source>
</evidence>
<keyword evidence="8 11" id="KW-0472">Membrane</keyword>
<feature type="transmembrane region" description="Helical" evidence="11">
    <location>
        <begin position="136"/>
        <end position="155"/>
    </location>
</feature>
<keyword evidence="7 11" id="KW-1133">Transmembrane helix</keyword>
<dbReference type="GO" id="GO:0004222">
    <property type="term" value="F:metalloendopeptidase activity"/>
    <property type="evidence" value="ECO:0007669"/>
    <property type="project" value="InterPro"/>
</dbReference>
<evidence type="ECO:0000256" key="5">
    <source>
        <dbReference type="ARBA" id="ARBA00022801"/>
    </source>
</evidence>
<feature type="transmembrane region" description="Helical" evidence="11">
    <location>
        <begin position="99"/>
        <end position="124"/>
    </location>
</feature>
<name>A0A7C9DMV0_OPUST</name>
<keyword evidence="5" id="KW-0378">Hydrolase</keyword>
<dbReference type="PANTHER" id="PTHR13046">
    <property type="entry name" value="PROTEASE U48 CAAX PRENYL PROTEASE RCE1"/>
    <property type="match status" value="1"/>
</dbReference>
<evidence type="ECO:0000256" key="3">
    <source>
        <dbReference type="ARBA" id="ARBA00022670"/>
    </source>
</evidence>
<feature type="transmembrane region" description="Helical" evidence="11">
    <location>
        <begin position="192"/>
        <end position="213"/>
    </location>
</feature>
<dbReference type="InterPro" id="IPR003675">
    <property type="entry name" value="Rce1/LyrA-like_dom"/>
</dbReference>
<evidence type="ECO:0000256" key="8">
    <source>
        <dbReference type="ARBA" id="ARBA00023136"/>
    </source>
</evidence>
<reference evidence="13" key="1">
    <citation type="journal article" date="2013" name="J. Plant Res.">
        <title>Effect of fungi and light on seed germination of three Opuntia species from semiarid lands of central Mexico.</title>
        <authorList>
            <person name="Delgado-Sanchez P."/>
            <person name="Jimenez-Bremont J.F."/>
            <person name="Guerrero-Gonzalez Mde L."/>
            <person name="Flores J."/>
        </authorList>
    </citation>
    <scope>NUCLEOTIDE SEQUENCE</scope>
    <source>
        <tissue evidence="13">Cladode</tissue>
    </source>
</reference>
<feature type="transmembrane region" description="Helical" evidence="11">
    <location>
        <begin position="225"/>
        <end position="245"/>
    </location>
</feature>
<protein>
    <recommendedName>
        <fullName evidence="10">intramembrane prenyl-peptidase Rce1</fullName>
        <ecNumber evidence="10">3.4.26.1</ecNumber>
    </recommendedName>
</protein>
<feature type="transmembrane region" description="Helical" evidence="11">
    <location>
        <begin position="276"/>
        <end position="294"/>
    </location>
</feature>
<organism evidence="13">
    <name type="scientific">Opuntia streptacantha</name>
    <name type="common">Prickly pear cactus</name>
    <name type="synonym">Opuntia cardona</name>
    <dbReference type="NCBI Taxonomy" id="393608"/>
    <lineage>
        <taxon>Eukaryota</taxon>
        <taxon>Viridiplantae</taxon>
        <taxon>Streptophyta</taxon>
        <taxon>Embryophyta</taxon>
        <taxon>Tracheophyta</taxon>
        <taxon>Spermatophyta</taxon>
        <taxon>Magnoliopsida</taxon>
        <taxon>eudicotyledons</taxon>
        <taxon>Gunneridae</taxon>
        <taxon>Pentapetalae</taxon>
        <taxon>Caryophyllales</taxon>
        <taxon>Cactineae</taxon>
        <taxon>Cactaceae</taxon>
        <taxon>Opuntioideae</taxon>
        <taxon>Opuntia</taxon>
    </lineage>
</organism>
<evidence type="ECO:0000256" key="11">
    <source>
        <dbReference type="SAM" id="Phobius"/>
    </source>
</evidence>
<evidence type="ECO:0000256" key="6">
    <source>
        <dbReference type="ARBA" id="ARBA00022824"/>
    </source>
</evidence>